<dbReference type="PANTHER" id="PTHR16038">
    <property type="entry name" value="NOP SEVEN ASSOCIATED PROTEIN 1"/>
    <property type="match status" value="1"/>
</dbReference>
<evidence type="ECO:0000313" key="6">
    <source>
        <dbReference type="Proteomes" id="UP000245207"/>
    </source>
</evidence>
<feature type="repeat" description="WD" evidence="3">
    <location>
        <begin position="298"/>
        <end position="339"/>
    </location>
</feature>
<dbReference type="AlphaFoldDB" id="A0A2U1N1I5"/>
<dbReference type="GO" id="GO:0030687">
    <property type="term" value="C:preribosome, large subunit precursor"/>
    <property type="evidence" value="ECO:0007669"/>
    <property type="project" value="TreeGrafter"/>
</dbReference>
<feature type="compositionally biased region" description="Basic and acidic residues" evidence="4">
    <location>
        <begin position="424"/>
        <end position="433"/>
    </location>
</feature>
<evidence type="ECO:0000256" key="4">
    <source>
        <dbReference type="SAM" id="MobiDB-lite"/>
    </source>
</evidence>
<dbReference type="STRING" id="35608.A0A2U1N1I5"/>
<dbReference type="Proteomes" id="UP000245207">
    <property type="component" value="Unassembled WGS sequence"/>
</dbReference>
<dbReference type="PANTHER" id="PTHR16038:SF4">
    <property type="entry name" value="WD REPEAT-CONTAINING PROTEIN 74"/>
    <property type="match status" value="1"/>
</dbReference>
<accession>A0A2U1N1I5</accession>
<dbReference type="InterPro" id="IPR011047">
    <property type="entry name" value="Quinoprotein_ADH-like_sf"/>
</dbReference>
<feature type="compositionally biased region" description="Basic residues" evidence="4">
    <location>
        <begin position="388"/>
        <end position="397"/>
    </location>
</feature>
<reference evidence="5 6" key="1">
    <citation type="journal article" date="2018" name="Mol. Plant">
        <title>The genome of Artemisia annua provides insight into the evolution of Asteraceae family and artemisinin biosynthesis.</title>
        <authorList>
            <person name="Shen Q."/>
            <person name="Zhang L."/>
            <person name="Liao Z."/>
            <person name="Wang S."/>
            <person name="Yan T."/>
            <person name="Shi P."/>
            <person name="Liu M."/>
            <person name="Fu X."/>
            <person name="Pan Q."/>
            <person name="Wang Y."/>
            <person name="Lv Z."/>
            <person name="Lu X."/>
            <person name="Zhang F."/>
            <person name="Jiang W."/>
            <person name="Ma Y."/>
            <person name="Chen M."/>
            <person name="Hao X."/>
            <person name="Li L."/>
            <person name="Tang Y."/>
            <person name="Lv G."/>
            <person name="Zhou Y."/>
            <person name="Sun X."/>
            <person name="Brodelius P.E."/>
            <person name="Rose J.K.C."/>
            <person name="Tang K."/>
        </authorList>
    </citation>
    <scope>NUCLEOTIDE SEQUENCE [LARGE SCALE GENOMIC DNA]</scope>
    <source>
        <strain evidence="6">cv. Huhao1</strain>
        <tissue evidence="5">Leaf</tissue>
    </source>
</reference>
<evidence type="ECO:0000313" key="5">
    <source>
        <dbReference type="EMBL" id="PWA67353.1"/>
    </source>
</evidence>
<dbReference type="PROSITE" id="PS00678">
    <property type="entry name" value="WD_REPEATS_1"/>
    <property type="match status" value="1"/>
</dbReference>
<sequence>MPRTTTVESAGCPPLRALTFDNLGLIKVTEARSKQGGFPKIVEKWGDPDSSRCVLATSINDRKVDPLLAVARKNGVVELLSPINGDIRVSLPSDNQAKVQPDVDNIVGLHLFKKQTSESSSRSCKLLTCTMKGLTTLRSVTIPKSLGDSTSDDTPTTWNVCGAGNVLCCKVDESENYGLFGGKGVEVNIWDLTTHTKIWQAKSPPKNSLGIFTPTWFTAATFLSKDDHRKFVGGTNSHQVHLYDMAAQRRPVMSFKFRETPIKAVTEDLDGNTIYIGNGSGDLASVDIRTGKLLGCFLGKCSGSIRSIARHPDLPVLASCGLDSYLRIWDIKSRQLLSAVFLKQHLTSVVFDSHFDDEEVAGSLATQLPNEQNIDDESIDRDEESPPAKRKKKKKSKSSTVDGDEEGDISVKRKKAKKSPSSDANKEVSESAKQKKAKRLQSVEGEEEEEESGYAEVEITKKSKDRKSKKKSKKPRSESIDV</sequence>
<protein>
    <submittedName>
        <fullName evidence="5">Transducin/WD40 repeat-like superfamily protein</fullName>
    </submittedName>
</protein>
<dbReference type="GO" id="GO:0005730">
    <property type="term" value="C:nucleolus"/>
    <property type="evidence" value="ECO:0007669"/>
    <property type="project" value="InterPro"/>
</dbReference>
<dbReference type="InterPro" id="IPR015943">
    <property type="entry name" value="WD40/YVTN_repeat-like_dom_sf"/>
</dbReference>
<feature type="region of interest" description="Disordered" evidence="4">
    <location>
        <begin position="364"/>
        <end position="482"/>
    </location>
</feature>
<dbReference type="CDD" id="cd22857">
    <property type="entry name" value="WDR74"/>
    <property type="match status" value="1"/>
</dbReference>
<dbReference type="InterPro" id="IPR019775">
    <property type="entry name" value="WD40_repeat_CS"/>
</dbReference>
<organism evidence="5 6">
    <name type="scientific">Artemisia annua</name>
    <name type="common">Sweet wormwood</name>
    <dbReference type="NCBI Taxonomy" id="35608"/>
    <lineage>
        <taxon>Eukaryota</taxon>
        <taxon>Viridiplantae</taxon>
        <taxon>Streptophyta</taxon>
        <taxon>Embryophyta</taxon>
        <taxon>Tracheophyta</taxon>
        <taxon>Spermatophyta</taxon>
        <taxon>Magnoliopsida</taxon>
        <taxon>eudicotyledons</taxon>
        <taxon>Gunneridae</taxon>
        <taxon>Pentapetalae</taxon>
        <taxon>asterids</taxon>
        <taxon>campanulids</taxon>
        <taxon>Asterales</taxon>
        <taxon>Asteraceae</taxon>
        <taxon>Asteroideae</taxon>
        <taxon>Anthemideae</taxon>
        <taxon>Artemisiinae</taxon>
        <taxon>Artemisia</taxon>
    </lineage>
</organism>
<evidence type="ECO:0000256" key="1">
    <source>
        <dbReference type="ARBA" id="ARBA00022574"/>
    </source>
</evidence>
<keyword evidence="6" id="KW-1185">Reference proteome</keyword>
<dbReference type="OrthoDB" id="18388at2759"/>
<dbReference type="EMBL" id="PKPP01003848">
    <property type="protein sequence ID" value="PWA67353.1"/>
    <property type="molecule type" value="Genomic_DNA"/>
</dbReference>
<feature type="compositionally biased region" description="Basic residues" evidence="4">
    <location>
        <begin position="463"/>
        <end position="474"/>
    </location>
</feature>
<feature type="compositionally biased region" description="Acidic residues" evidence="4">
    <location>
        <begin position="444"/>
        <end position="453"/>
    </location>
</feature>
<dbReference type="GO" id="GO:0042273">
    <property type="term" value="P:ribosomal large subunit biogenesis"/>
    <property type="evidence" value="ECO:0007669"/>
    <property type="project" value="InterPro"/>
</dbReference>
<keyword evidence="1 3" id="KW-0853">WD repeat</keyword>
<evidence type="ECO:0000256" key="3">
    <source>
        <dbReference type="PROSITE-ProRule" id="PRU00221"/>
    </source>
</evidence>
<feature type="compositionally biased region" description="Acidic residues" evidence="4">
    <location>
        <begin position="373"/>
        <end position="385"/>
    </location>
</feature>
<gene>
    <name evidence="5" type="ORF">CTI12_AA270780</name>
</gene>
<dbReference type="SUPFAM" id="SSF50998">
    <property type="entry name" value="Quinoprotein alcohol dehydrogenase-like"/>
    <property type="match status" value="1"/>
</dbReference>
<evidence type="ECO:0000256" key="2">
    <source>
        <dbReference type="ARBA" id="ARBA00022737"/>
    </source>
</evidence>
<name>A0A2U1N1I5_ARTAN</name>
<dbReference type="PROSITE" id="PS50082">
    <property type="entry name" value="WD_REPEATS_2"/>
    <property type="match status" value="1"/>
</dbReference>
<dbReference type="InterPro" id="IPR001680">
    <property type="entry name" value="WD40_rpt"/>
</dbReference>
<dbReference type="Gene3D" id="2.130.10.10">
    <property type="entry name" value="YVTN repeat-like/Quinoprotein amine dehydrogenase"/>
    <property type="match status" value="1"/>
</dbReference>
<comment type="caution">
    <text evidence="5">The sequence shown here is derived from an EMBL/GenBank/DDBJ whole genome shotgun (WGS) entry which is preliminary data.</text>
</comment>
<keyword evidence="2" id="KW-0677">Repeat</keyword>
<proteinExistence type="predicted"/>
<dbReference type="InterPro" id="IPR037379">
    <property type="entry name" value="WDR74/Nsa1"/>
</dbReference>
<dbReference type="SMART" id="SM00320">
    <property type="entry name" value="WD40"/>
    <property type="match status" value="2"/>
</dbReference>